<gene>
    <name evidence="1" type="ORF">N825_15270</name>
</gene>
<dbReference type="PANTHER" id="PTHR31891">
    <property type="entry name" value="FORMAMIDASE C869.04-RELATED"/>
    <property type="match status" value="1"/>
</dbReference>
<dbReference type="Gene3D" id="2.60.120.580">
    <property type="entry name" value="Acetamidase/Formamidase-like domains"/>
    <property type="match status" value="2"/>
</dbReference>
<accession>W9GZW7</accession>
<sequence length="484" mass="52780">MCQGDDRNCPDFEEHRRSFLSTMDHERRGFLKSAFATAGGIGALGAGGLSLVSPAMAAAAQAQQPERTSHHHLPATADTVHWGYFSKSLAPRLEISPGDYVTIEALTHHANDDAERMVKGDPGAESVFHWTKEKKNVDRRGAGPMDASILGRGAGEGFGVHICTGPVAIRGAEPGDVLEVRILDMKPRPSANPEHAGKTFGSNAAAWWGYHYKDLLTEPKEREVVTIYEIDARGERNWAKAVYNYRWTPQTDPFGVVHAKIDYPGVPVDHATIQKNFDVLKGIRIPVRPHFGVLAVAPREVEMVDSIPPGYFGGNMDNWRLGKGATMYYPVAVPGALFSVGDPHASQGDSELCGTAIECSFTGTFQFILHKSADLAGTPLEGLDYPMLETAEDWVMHGFSYPNYLEQLGANAQSVIYEKSSVDLAMRDAFRKMRQFLMNAKGLTEDEAISLMSLGVDFGITQVVDGNFGVHAIIKKAIFSATDA</sequence>
<evidence type="ECO:0000313" key="1">
    <source>
        <dbReference type="EMBL" id="EWY38007.1"/>
    </source>
</evidence>
<dbReference type="SUPFAM" id="SSF141130">
    <property type="entry name" value="Acetamidase/Formamidase-like"/>
    <property type="match status" value="1"/>
</dbReference>
<dbReference type="OrthoDB" id="9785236at2"/>
<dbReference type="STRING" id="1385369.N825_15270"/>
<proteinExistence type="predicted"/>
<reference evidence="1 2" key="1">
    <citation type="submission" date="2013-08" db="EMBL/GenBank/DDBJ databases">
        <title>The genome sequence of Skermanella stibiiresistens.</title>
        <authorList>
            <person name="Zhu W."/>
            <person name="Wang G."/>
        </authorList>
    </citation>
    <scope>NUCLEOTIDE SEQUENCE [LARGE SCALE GENOMIC DNA]</scope>
    <source>
        <strain evidence="1 2">SB22</strain>
    </source>
</reference>
<dbReference type="Pfam" id="PF03069">
    <property type="entry name" value="FmdA_AmdA"/>
    <property type="match status" value="2"/>
</dbReference>
<dbReference type="GO" id="GO:0016811">
    <property type="term" value="F:hydrolase activity, acting on carbon-nitrogen (but not peptide) bonds, in linear amides"/>
    <property type="evidence" value="ECO:0007669"/>
    <property type="project" value="InterPro"/>
</dbReference>
<dbReference type="PROSITE" id="PS51318">
    <property type="entry name" value="TAT"/>
    <property type="match status" value="1"/>
</dbReference>
<name>W9GZW7_9PROT</name>
<dbReference type="PANTHER" id="PTHR31891:SF1">
    <property type="entry name" value="FORMAMIDASE C869.04-RELATED"/>
    <property type="match status" value="1"/>
</dbReference>
<dbReference type="InterPro" id="IPR006311">
    <property type="entry name" value="TAT_signal"/>
</dbReference>
<dbReference type="EMBL" id="AVFL01000021">
    <property type="protein sequence ID" value="EWY38007.1"/>
    <property type="molecule type" value="Genomic_DNA"/>
</dbReference>
<dbReference type="Gene3D" id="3.10.28.20">
    <property type="entry name" value="Acetamidase/Formamidase-like domains"/>
    <property type="match status" value="1"/>
</dbReference>
<dbReference type="InterPro" id="IPR004304">
    <property type="entry name" value="FmdA_AmdA"/>
</dbReference>
<organism evidence="1 2">
    <name type="scientific">Skermanella stibiiresistens SB22</name>
    <dbReference type="NCBI Taxonomy" id="1385369"/>
    <lineage>
        <taxon>Bacteria</taxon>
        <taxon>Pseudomonadati</taxon>
        <taxon>Pseudomonadota</taxon>
        <taxon>Alphaproteobacteria</taxon>
        <taxon>Rhodospirillales</taxon>
        <taxon>Azospirillaceae</taxon>
        <taxon>Skermanella</taxon>
    </lineage>
</organism>
<evidence type="ECO:0000313" key="2">
    <source>
        <dbReference type="Proteomes" id="UP000019486"/>
    </source>
</evidence>
<dbReference type="AlphaFoldDB" id="W9GZW7"/>
<dbReference type="RefSeq" id="WP_037457786.1">
    <property type="nucleotide sequence ID" value="NZ_AVFL01000021.1"/>
</dbReference>
<dbReference type="PATRIC" id="fig|1385369.3.peg.4909"/>
<protein>
    <submittedName>
        <fullName evidence="1">Acetamidase</fullName>
    </submittedName>
</protein>
<dbReference type="Proteomes" id="UP000019486">
    <property type="component" value="Unassembled WGS sequence"/>
</dbReference>
<comment type="caution">
    <text evidence="1">The sequence shown here is derived from an EMBL/GenBank/DDBJ whole genome shotgun (WGS) entry which is preliminary data.</text>
</comment>
<keyword evidence="2" id="KW-1185">Reference proteome</keyword>